<proteinExistence type="predicted"/>
<protein>
    <recommendedName>
        <fullName evidence="1">NAD-dependent epimerase/dehydratase domain-containing protein</fullName>
    </recommendedName>
</protein>
<dbReference type="Proteomes" id="UP000235162">
    <property type="component" value="Unassembled WGS sequence"/>
</dbReference>
<reference evidence="2 3" key="1">
    <citation type="submission" date="2018-01" db="EMBL/GenBank/DDBJ databases">
        <title>The draft genome sequence of Halioglobus japonicus S1-36.</title>
        <authorList>
            <person name="Du Z.-J."/>
            <person name="Shi M.-J."/>
        </authorList>
    </citation>
    <scope>NUCLEOTIDE SEQUENCE [LARGE SCALE GENOMIC DNA]</scope>
    <source>
        <strain evidence="2 3">S1-36</strain>
    </source>
</reference>
<evidence type="ECO:0000259" key="1">
    <source>
        <dbReference type="Pfam" id="PF01370"/>
    </source>
</evidence>
<feature type="domain" description="NAD-dependent epimerase/dehydratase" evidence="1">
    <location>
        <begin position="4"/>
        <end position="106"/>
    </location>
</feature>
<dbReference type="EMBL" id="PKUR01000005">
    <property type="protein sequence ID" value="PLW84749.1"/>
    <property type="molecule type" value="Genomic_DNA"/>
</dbReference>
<accession>A0AAP8SLP4</accession>
<dbReference type="AlphaFoldDB" id="A0AAP8SLP4"/>
<organism evidence="2 3">
    <name type="scientific">Halioglobus japonicus</name>
    <dbReference type="NCBI Taxonomy" id="930805"/>
    <lineage>
        <taxon>Bacteria</taxon>
        <taxon>Pseudomonadati</taxon>
        <taxon>Pseudomonadota</taxon>
        <taxon>Gammaproteobacteria</taxon>
        <taxon>Cellvibrionales</taxon>
        <taxon>Halieaceae</taxon>
        <taxon>Halioglobus</taxon>
    </lineage>
</organism>
<dbReference type="RefSeq" id="WP_169843796.1">
    <property type="nucleotide sequence ID" value="NZ_BMYL01000006.1"/>
</dbReference>
<keyword evidence="3" id="KW-1185">Reference proteome</keyword>
<dbReference type="InterPro" id="IPR036291">
    <property type="entry name" value="NAD(P)-bd_dom_sf"/>
</dbReference>
<evidence type="ECO:0000313" key="2">
    <source>
        <dbReference type="EMBL" id="PLW84749.1"/>
    </source>
</evidence>
<gene>
    <name evidence="2" type="ORF">C0029_17255</name>
</gene>
<dbReference type="Gene3D" id="3.40.50.720">
    <property type="entry name" value="NAD(P)-binding Rossmann-like Domain"/>
    <property type="match status" value="1"/>
</dbReference>
<sequence>MAKVVIFGGAGRVGQQLAAELTRCGLDVALADLIPEKRLGQIAARILTDTRLADPGCRARLSHHGDIDVLDQRQVEAVLARERPALVINYAIPITWDATKQLPNYTRLSAAGLGAFTPIQVTAPLAVARAMANNCPNARLMVGNLPDITIPIITGFSSREALVWPACGAGNVGLMAAAIQHLAAS</sequence>
<dbReference type="Pfam" id="PF01370">
    <property type="entry name" value="Epimerase"/>
    <property type="match status" value="1"/>
</dbReference>
<evidence type="ECO:0000313" key="3">
    <source>
        <dbReference type="Proteomes" id="UP000235162"/>
    </source>
</evidence>
<name>A0AAP8SLP4_9GAMM</name>
<dbReference type="SUPFAM" id="SSF51735">
    <property type="entry name" value="NAD(P)-binding Rossmann-fold domains"/>
    <property type="match status" value="1"/>
</dbReference>
<dbReference type="InterPro" id="IPR001509">
    <property type="entry name" value="Epimerase_deHydtase"/>
</dbReference>
<comment type="caution">
    <text evidence="2">The sequence shown here is derived from an EMBL/GenBank/DDBJ whole genome shotgun (WGS) entry which is preliminary data.</text>
</comment>